<keyword evidence="5" id="KW-0752">Steroid biosynthesis</keyword>
<keyword evidence="4" id="KW-0597">Phosphoprotein</keyword>
<keyword evidence="8 17" id="KW-0175">Coiled coil</keyword>
<dbReference type="Gene3D" id="2.60.120.680">
    <property type="entry name" value="GOLD domain"/>
    <property type="match status" value="1"/>
</dbReference>
<keyword evidence="6" id="KW-0007">Acetylation</keyword>
<evidence type="ECO:0000259" key="19">
    <source>
        <dbReference type="PROSITE" id="PS51228"/>
    </source>
</evidence>
<evidence type="ECO:0000256" key="6">
    <source>
        <dbReference type="ARBA" id="ARBA00022990"/>
    </source>
</evidence>
<keyword evidence="21" id="KW-1185">Reference proteome</keyword>
<dbReference type="PANTHER" id="PTHR22973:SF12">
    <property type="entry name" value="LD35087P"/>
    <property type="match status" value="1"/>
</dbReference>
<reference evidence="21" key="1">
    <citation type="submission" date="2023-01" db="EMBL/GenBank/DDBJ databases">
        <title>Key to firefly adult light organ development and bioluminescence: homeobox transcription factors regulate luciferase expression and transportation to peroxisome.</title>
        <authorList>
            <person name="Fu X."/>
        </authorList>
    </citation>
    <scope>NUCLEOTIDE SEQUENCE [LARGE SCALE GENOMIC DNA]</scope>
</reference>
<name>A0AAN7Q982_9COLE</name>
<evidence type="ECO:0000256" key="12">
    <source>
        <dbReference type="ARBA" id="ARBA00057952"/>
    </source>
</evidence>
<evidence type="ECO:0000259" key="18">
    <source>
        <dbReference type="PROSITE" id="PS50866"/>
    </source>
</evidence>
<dbReference type="Pfam" id="PF00887">
    <property type="entry name" value="ACBP"/>
    <property type="match status" value="1"/>
</dbReference>
<dbReference type="GO" id="GO:0006694">
    <property type="term" value="P:steroid biosynthetic process"/>
    <property type="evidence" value="ECO:0007669"/>
    <property type="project" value="UniProtKB-KW"/>
</dbReference>
<evidence type="ECO:0000256" key="1">
    <source>
        <dbReference type="ARBA" id="ARBA00004173"/>
    </source>
</evidence>
<accession>A0AAN7Q982</accession>
<keyword evidence="10" id="KW-0496">Mitochondrion</keyword>
<dbReference type="GO" id="GO:0005739">
    <property type="term" value="C:mitochondrion"/>
    <property type="evidence" value="ECO:0007669"/>
    <property type="project" value="UniProtKB-SubCell"/>
</dbReference>
<protein>
    <recommendedName>
        <fullName evidence="13">Golgi resident protein GCP60</fullName>
    </recommendedName>
    <alternativeName>
        <fullName evidence="15">Acyl-CoA-binding domain-containing protein 3</fullName>
    </alternativeName>
    <alternativeName>
        <fullName evidence="16">Golgi complex-associated protein 1</fullName>
    </alternativeName>
    <alternativeName>
        <fullName evidence="14">Golgi phosphoprotein 1</fullName>
    </alternativeName>
</protein>
<evidence type="ECO:0000256" key="8">
    <source>
        <dbReference type="ARBA" id="ARBA00023054"/>
    </source>
</evidence>
<evidence type="ECO:0000256" key="3">
    <source>
        <dbReference type="ARBA" id="ARBA00022516"/>
    </source>
</evidence>
<dbReference type="GO" id="GO:0000139">
    <property type="term" value="C:Golgi membrane"/>
    <property type="evidence" value="ECO:0007669"/>
    <property type="project" value="UniProtKB-SubCell"/>
</dbReference>
<dbReference type="EMBL" id="JARPUR010000001">
    <property type="protein sequence ID" value="KAK4886837.1"/>
    <property type="molecule type" value="Genomic_DNA"/>
</dbReference>
<comment type="subcellular location">
    <subcellularLocation>
        <location evidence="2">Golgi apparatus membrane</location>
        <topology evidence="2">Peripheral membrane protein</topology>
        <orientation evidence="2">Cytoplasmic side</orientation>
    </subcellularLocation>
    <subcellularLocation>
        <location evidence="1">Mitochondrion</location>
    </subcellularLocation>
</comment>
<dbReference type="InterPro" id="IPR052269">
    <property type="entry name" value="Golgi-PI4KB_interaction"/>
</dbReference>
<dbReference type="FunFam" id="2.60.120.680:FF:000002">
    <property type="entry name" value="Putative Golgi resident protein GCP60"/>
    <property type="match status" value="1"/>
</dbReference>
<evidence type="ECO:0000256" key="4">
    <source>
        <dbReference type="ARBA" id="ARBA00022553"/>
    </source>
</evidence>
<dbReference type="GO" id="GO:0000062">
    <property type="term" value="F:fatty-acyl-CoA binding"/>
    <property type="evidence" value="ECO:0007669"/>
    <property type="project" value="InterPro"/>
</dbReference>
<keyword evidence="9" id="KW-0443">Lipid metabolism</keyword>
<dbReference type="PANTHER" id="PTHR22973">
    <property type="entry name" value="LD35087P"/>
    <property type="match status" value="1"/>
</dbReference>
<evidence type="ECO:0000256" key="16">
    <source>
        <dbReference type="ARBA" id="ARBA00080905"/>
    </source>
</evidence>
<gene>
    <name evidence="20" type="ORF">RN001_003108</name>
</gene>
<keyword evidence="3" id="KW-0444">Lipid biosynthesis</keyword>
<evidence type="ECO:0000256" key="9">
    <source>
        <dbReference type="ARBA" id="ARBA00023098"/>
    </source>
</evidence>
<dbReference type="InterPro" id="IPR000582">
    <property type="entry name" value="Acyl-CoA-binding_protein"/>
</dbReference>
<dbReference type="InterPro" id="IPR035984">
    <property type="entry name" value="Acyl-CoA-binding_sf"/>
</dbReference>
<comment type="function">
    <text evidence="12">Involved in the maintenance of Golgi structure by interacting with giantin, affecting protein transport between the endoplasmic reticulum and Golgi. Involved in hormone-induced steroid biosynthesis in testicular Leydig cells. Recruits PI4KB to the Golgi apparatus membrane; enhances the enzyme activity of PI4KB activity via its membrane recruitment thereby increasing the local concentration of the substrate in the vicinity of the kinase.</text>
</comment>
<dbReference type="AlphaFoldDB" id="A0AAN7Q982"/>
<feature type="coiled-coil region" evidence="17">
    <location>
        <begin position="138"/>
        <end position="196"/>
    </location>
</feature>
<proteinExistence type="predicted"/>
<evidence type="ECO:0000256" key="5">
    <source>
        <dbReference type="ARBA" id="ARBA00022955"/>
    </source>
</evidence>
<evidence type="ECO:0000256" key="15">
    <source>
        <dbReference type="ARBA" id="ARBA00078007"/>
    </source>
</evidence>
<dbReference type="InterPro" id="IPR009038">
    <property type="entry name" value="GOLD_dom"/>
</dbReference>
<evidence type="ECO:0000256" key="17">
    <source>
        <dbReference type="SAM" id="Coils"/>
    </source>
</evidence>
<evidence type="ECO:0000256" key="10">
    <source>
        <dbReference type="ARBA" id="ARBA00023128"/>
    </source>
</evidence>
<evidence type="ECO:0000256" key="11">
    <source>
        <dbReference type="ARBA" id="ARBA00023136"/>
    </source>
</evidence>
<dbReference type="PROSITE" id="PS50866">
    <property type="entry name" value="GOLD"/>
    <property type="match status" value="1"/>
</dbReference>
<dbReference type="Proteomes" id="UP001353858">
    <property type="component" value="Unassembled WGS sequence"/>
</dbReference>
<dbReference type="InterPro" id="IPR036598">
    <property type="entry name" value="GOLD_dom_sf"/>
</dbReference>
<feature type="domain" description="GOLD" evidence="18">
    <location>
        <begin position="292"/>
        <end position="449"/>
    </location>
</feature>
<comment type="caution">
    <text evidence="20">The sequence shown here is derived from an EMBL/GenBank/DDBJ whole genome shotgun (WGS) entry which is preliminary data.</text>
</comment>
<dbReference type="FunFam" id="1.20.80.10:FF:000017">
    <property type="entry name" value="Golgi resident protein GCP60"/>
    <property type="match status" value="1"/>
</dbReference>
<dbReference type="SUPFAM" id="SSF101576">
    <property type="entry name" value="Supernatant protein factor (SPF), C-terminal domain"/>
    <property type="match status" value="1"/>
</dbReference>
<dbReference type="PROSITE" id="PS51228">
    <property type="entry name" value="ACB_2"/>
    <property type="match status" value="1"/>
</dbReference>
<keyword evidence="11" id="KW-0472">Membrane</keyword>
<organism evidence="20 21">
    <name type="scientific">Aquatica leii</name>
    <dbReference type="NCBI Taxonomy" id="1421715"/>
    <lineage>
        <taxon>Eukaryota</taxon>
        <taxon>Metazoa</taxon>
        <taxon>Ecdysozoa</taxon>
        <taxon>Arthropoda</taxon>
        <taxon>Hexapoda</taxon>
        <taxon>Insecta</taxon>
        <taxon>Pterygota</taxon>
        <taxon>Neoptera</taxon>
        <taxon>Endopterygota</taxon>
        <taxon>Coleoptera</taxon>
        <taxon>Polyphaga</taxon>
        <taxon>Elateriformia</taxon>
        <taxon>Elateroidea</taxon>
        <taxon>Lampyridae</taxon>
        <taxon>Luciolinae</taxon>
        <taxon>Aquatica</taxon>
    </lineage>
</organism>
<dbReference type="Pfam" id="PF13897">
    <property type="entry name" value="GOLD_2"/>
    <property type="match status" value="1"/>
</dbReference>
<feature type="domain" description="ACB" evidence="19">
    <location>
        <begin position="43"/>
        <end position="136"/>
    </location>
</feature>
<keyword evidence="7" id="KW-0333">Golgi apparatus</keyword>
<evidence type="ECO:0000313" key="20">
    <source>
        <dbReference type="EMBL" id="KAK4886837.1"/>
    </source>
</evidence>
<evidence type="ECO:0000256" key="13">
    <source>
        <dbReference type="ARBA" id="ARBA00067322"/>
    </source>
</evidence>
<evidence type="ECO:0000256" key="14">
    <source>
        <dbReference type="ARBA" id="ARBA00076235"/>
    </source>
</evidence>
<dbReference type="InterPro" id="IPR014352">
    <property type="entry name" value="FERM/acyl-CoA-bd_prot_sf"/>
</dbReference>
<evidence type="ECO:0000313" key="21">
    <source>
        <dbReference type="Proteomes" id="UP001353858"/>
    </source>
</evidence>
<sequence length="451" mass="51971">MATVSDTIQLTDKFYDLRLNLPPATVQIDNEKIDDKNDYNLSLEEIYKLALSFYKEKEGKAIHLSYEDKLSLVAFSQQVSHGPLSEAITKLPPLGALDVVGRDRRLAWQKLGKLDTNQARAGFVELLSRRCPLFTAFLEAHRMEKREQERLAKEEKKRKLIEQEEKLKKEAEEKLLQEQLQKEEAIKRQIQQALNEQTYEQFRNYAEQQYPGDPEKQGSLIRQLQEQHYIQYMQQLQAAQRGELIANENAEKNVETLDQSQNSSFKEDINSNTKGSLEETLVPASMWTRSDIQAFKQAISQAEGDSVVRVGHGETVTVRVPTHKEGARIFWEFATDYYDIGFGVYFEYGTPTTDQVSVHVSESDDEDVQDADDLEDDEVINTSDFEAGSLSTDISAKPIMEIVPVYRRDCQNEVYAGSHQYPGQGVYLLKFDNSYSLWRSKTLYYRVYYSQ</sequence>
<dbReference type="Gene3D" id="1.20.80.10">
    <property type="match status" value="1"/>
</dbReference>
<dbReference type="SUPFAM" id="SSF47027">
    <property type="entry name" value="Acyl-CoA binding protein"/>
    <property type="match status" value="1"/>
</dbReference>
<evidence type="ECO:0000256" key="2">
    <source>
        <dbReference type="ARBA" id="ARBA00004255"/>
    </source>
</evidence>
<evidence type="ECO:0000256" key="7">
    <source>
        <dbReference type="ARBA" id="ARBA00023034"/>
    </source>
</evidence>